<organism evidence="3 4">
    <name type="scientific">Paralvinella palmiformis</name>
    <dbReference type="NCBI Taxonomy" id="53620"/>
    <lineage>
        <taxon>Eukaryota</taxon>
        <taxon>Metazoa</taxon>
        <taxon>Spiralia</taxon>
        <taxon>Lophotrochozoa</taxon>
        <taxon>Annelida</taxon>
        <taxon>Polychaeta</taxon>
        <taxon>Sedentaria</taxon>
        <taxon>Canalipalpata</taxon>
        <taxon>Terebellida</taxon>
        <taxon>Terebelliformia</taxon>
        <taxon>Alvinellidae</taxon>
        <taxon>Paralvinella</taxon>
    </lineage>
</organism>
<keyword evidence="2" id="KW-0456">Lyase</keyword>
<dbReference type="GO" id="GO:0042423">
    <property type="term" value="P:catecholamine biosynthetic process"/>
    <property type="evidence" value="ECO:0007669"/>
    <property type="project" value="UniProtKB-KW"/>
</dbReference>
<reference evidence="3" key="1">
    <citation type="journal article" date="2023" name="Mol. Biol. Evol.">
        <title>Third-Generation Sequencing Reveals the Adaptive Role of the Epigenome in Three Deep-Sea Polychaetes.</title>
        <authorList>
            <person name="Perez M."/>
            <person name="Aroh O."/>
            <person name="Sun Y."/>
            <person name="Lan Y."/>
            <person name="Juniper S.K."/>
            <person name="Young C.R."/>
            <person name="Angers B."/>
            <person name="Qian P.Y."/>
        </authorList>
    </citation>
    <scope>NUCLEOTIDE SEQUENCE</scope>
    <source>
        <strain evidence="3">P08H-3</strain>
    </source>
</reference>
<gene>
    <name evidence="3" type="ORF">LSH36_209g03015</name>
</gene>
<dbReference type="EMBL" id="JAODUP010000209">
    <property type="protein sequence ID" value="KAK2156592.1"/>
    <property type="molecule type" value="Genomic_DNA"/>
</dbReference>
<evidence type="ECO:0000313" key="3">
    <source>
        <dbReference type="EMBL" id="KAK2156592.1"/>
    </source>
</evidence>
<dbReference type="InterPro" id="IPR010977">
    <property type="entry name" value="Aromatic_deC"/>
</dbReference>
<accession>A0AAD9N4A0</accession>
<dbReference type="Gene3D" id="1.20.1340.10">
    <property type="entry name" value="dopa decarboxylase, N-terminal domain"/>
    <property type="match status" value="1"/>
</dbReference>
<evidence type="ECO:0000313" key="4">
    <source>
        <dbReference type="Proteomes" id="UP001208570"/>
    </source>
</evidence>
<dbReference type="Proteomes" id="UP001208570">
    <property type="component" value="Unassembled WGS sequence"/>
</dbReference>
<dbReference type="PRINTS" id="PR00800">
    <property type="entry name" value="YHDCRBOXLASE"/>
</dbReference>
<dbReference type="AlphaFoldDB" id="A0AAD9N4A0"/>
<dbReference type="GO" id="GO:0004398">
    <property type="term" value="F:histidine decarboxylase activity"/>
    <property type="evidence" value="ECO:0007669"/>
    <property type="project" value="TreeGrafter"/>
</dbReference>
<evidence type="ECO:0000256" key="2">
    <source>
        <dbReference type="ARBA" id="ARBA00022793"/>
    </source>
</evidence>
<sequence length="211" mass="23890">MLILARSITRVPLCLSMVSPYHIVLQCVSACSLHSSEEGNYHLPPTRPHNLFVDHLETLLSCQGLANMDSDEYRKREVNESPWNWNSDTKTTAHGMKSSLHSFGVFVGFTVLKNSLDYLKGKEMVDYIADYLDNIRQRRVFPGVSPGYLRAQQPDHAPEDGEPWEKIFGDVERVIMPGVSMVRLMIYCRWDAGWGGVECGGKVMMVILDEP</sequence>
<evidence type="ECO:0000256" key="1">
    <source>
        <dbReference type="ARBA" id="ARBA00011738"/>
    </source>
</evidence>
<dbReference type="GO" id="GO:0006548">
    <property type="term" value="P:L-histidine catabolic process"/>
    <property type="evidence" value="ECO:0007669"/>
    <property type="project" value="TreeGrafter"/>
</dbReference>
<dbReference type="PANTHER" id="PTHR11999:SF68">
    <property type="entry name" value="HISTIDINE DECARBOXYLASE"/>
    <property type="match status" value="1"/>
</dbReference>
<protein>
    <submittedName>
        <fullName evidence="3">Uncharacterized protein</fullName>
    </submittedName>
</protein>
<dbReference type="GO" id="GO:0001694">
    <property type="term" value="P:histamine biosynthetic process"/>
    <property type="evidence" value="ECO:0007669"/>
    <property type="project" value="TreeGrafter"/>
</dbReference>
<dbReference type="SUPFAM" id="SSF53383">
    <property type="entry name" value="PLP-dependent transferases"/>
    <property type="match status" value="1"/>
</dbReference>
<keyword evidence="2" id="KW-0210">Decarboxylase</keyword>
<name>A0AAD9N4A0_9ANNE</name>
<keyword evidence="4" id="KW-1185">Reference proteome</keyword>
<dbReference type="InterPro" id="IPR015424">
    <property type="entry name" value="PyrdxlP-dep_Trfase"/>
</dbReference>
<proteinExistence type="predicted"/>
<comment type="subunit">
    <text evidence="1">Homodimer.</text>
</comment>
<dbReference type="PANTHER" id="PTHR11999">
    <property type="entry name" value="GROUP II PYRIDOXAL-5-PHOSPHATE DECARBOXYLASE"/>
    <property type="match status" value="1"/>
</dbReference>
<comment type="caution">
    <text evidence="3">The sequence shown here is derived from an EMBL/GenBank/DDBJ whole genome shotgun (WGS) entry which is preliminary data.</text>
</comment>
<dbReference type="GO" id="GO:0005737">
    <property type="term" value="C:cytoplasm"/>
    <property type="evidence" value="ECO:0007669"/>
    <property type="project" value="TreeGrafter"/>
</dbReference>